<name>A0A9E4N235_9GAMM</name>
<organism evidence="1 2">
    <name type="scientific">Candidatus Thiodiazotropha taylori</name>
    <dbReference type="NCBI Taxonomy" id="2792791"/>
    <lineage>
        <taxon>Bacteria</taxon>
        <taxon>Pseudomonadati</taxon>
        <taxon>Pseudomonadota</taxon>
        <taxon>Gammaproteobacteria</taxon>
        <taxon>Chromatiales</taxon>
        <taxon>Sedimenticolaceae</taxon>
        <taxon>Candidatus Thiodiazotropha</taxon>
    </lineage>
</organism>
<proteinExistence type="predicted"/>
<evidence type="ECO:0000313" key="1">
    <source>
        <dbReference type="EMBL" id="MCG7944900.1"/>
    </source>
</evidence>
<dbReference type="EMBL" id="JAEPCM010000016">
    <property type="protein sequence ID" value="MCG7944900.1"/>
    <property type="molecule type" value="Genomic_DNA"/>
</dbReference>
<dbReference type="AlphaFoldDB" id="A0A9E4N235"/>
<reference evidence="1" key="1">
    <citation type="journal article" date="2021" name="Proc. Natl. Acad. Sci. U.S.A.">
        <title>Global biogeography of chemosynthetic symbionts reveals both localized and globally distributed symbiont groups. .</title>
        <authorList>
            <person name="Osvatic J.T."/>
            <person name="Wilkins L.G.E."/>
            <person name="Leibrecht L."/>
            <person name="Leray M."/>
            <person name="Zauner S."/>
            <person name="Polzin J."/>
            <person name="Camacho Y."/>
            <person name="Gros O."/>
            <person name="van Gils J.A."/>
            <person name="Eisen J.A."/>
            <person name="Petersen J.M."/>
            <person name="Yuen B."/>
        </authorList>
    </citation>
    <scope>NUCLEOTIDE SEQUENCE</scope>
    <source>
        <strain evidence="1">MAGclacostrist064TRANS</strain>
    </source>
</reference>
<dbReference type="Proteomes" id="UP000886667">
    <property type="component" value="Unassembled WGS sequence"/>
</dbReference>
<sequence>MNDLVSRWNAHAWKMEGEGDNRKKVIVGWCYNVSKLTAFNNRKMWLDDPNVAGVELHRINPPHPDDMVLEE</sequence>
<protein>
    <submittedName>
        <fullName evidence="1">Uncharacterized protein</fullName>
    </submittedName>
</protein>
<gene>
    <name evidence="1" type="ORF">JAZ07_00985</name>
</gene>
<evidence type="ECO:0000313" key="2">
    <source>
        <dbReference type="Proteomes" id="UP000886667"/>
    </source>
</evidence>
<comment type="caution">
    <text evidence="1">The sequence shown here is derived from an EMBL/GenBank/DDBJ whole genome shotgun (WGS) entry which is preliminary data.</text>
</comment>
<accession>A0A9E4N235</accession>